<dbReference type="RefSeq" id="WP_061177022.1">
    <property type="nucleotide sequence ID" value="NZ_FCOE02000016.1"/>
</dbReference>
<dbReference type="SUPFAM" id="SSF52833">
    <property type="entry name" value="Thioredoxin-like"/>
    <property type="match status" value="1"/>
</dbReference>
<name>A0A158C5H8_9BURK</name>
<dbReference type="SFLD" id="SFLDS00019">
    <property type="entry name" value="Glutathione_Transferase_(cytos"/>
    <property type="match status" value="1"/>
</dbReference>
<dbReference type="STRING" id="1777141.AWB80_04649"/>
<gene>
    <name evidence="4" type="ORF">AWB80_04649</name>
</gene>
<proteinExistence type="inferred from homology"/>
<dbReference type="InterPro" id="IPR004045">
    <property type="entry name" value="Glutathione_S-Trfase_N"/>
</dbReference>
<dbReference type="OrthoDB" id="8772754at2"/>
<dbReference type="CDD" id="cd03188">
    <property type="entry name" value="GST_C_Beta"/>
    <property type="match status" value="1"/>
</dbReference>
<dbReference type="CDD" id="cd03057">
    <property type="entry name" value="GST_N_Beta"/>
    <property type="match status" value="1"/>
</dbReference>
<evidence type="ECO:0000256" key="1">
    <source>
        <dbReference type="RuleBase" id="RU003494"/>
    </source>
</evidence>
<comment type="similarity">
    <text evidence="1">Belongs to the GST superfamily.</text>
</comment>
<feature type="domain" description="GST N-terminal" evidence="2">
    <location>
        <begin position="1"/>
        <end position="81"/>
    </location>
</feature>
<dbReference type="AlphaFoldDB" id="A0A158C5H8"/>
<dbReference type="Gene3D" id="3.40.30.10">
    <property type="entry name" value="Glutaredoxin"/>
    <property type="match status" value="1"/>
</dbReference>
<dbReference type="InterPro" id="IPR036249">
    <property type="entry name" value="Thioredoxin-like_sf"/>
</dbReference>
<dbReference type="EMBL" id="FCOE02000016">
    <property type="protein sequence ID" value="SAK77541.1"/>
    <property type="molecule type" value="Genomic_DNA"/>
</dbReference>
<dbReference type="Pfam" id="PF02798">
    <property type="entry name" value="GST_N"/>
    <property type="match status" value="1"/>
</dbReference>
<feature type="domain" description="GST C-terminal" evidence="3">
    <location>
        <begin position="84"/>
        <end position="194"/>
    </location>
</feature>
<dbReference type="Pfam" id="PF00043">
    <property type="entry name" value="GST_C"/>
    <property type="match status" value="1"/>
</dbReference>
<evidence type="ECO:0000259" key="2">
    <source>
        <dbReference type="PROSITE" id="PS50404"/>
    </source>
</evidence>
<dbReference type="PROSITE" id="PS50404">
    <property type="entry name" value="GST_NTER"/>
    <property type="match status" value="1"/>
</dbReference>
<dbReference type="InterPro" id="IPR036282">
    <property type="entry name" value="Glutathione-S-Trfase_C_sf"/>
</dbReference>
<dbReference type="GO" id="GO:0016740">
    <property type="term" value="F:transferase activity"/>
    <property type="evidence" value="ECO:0007669"/>
    <property type="project" value="UniProtKB-KW"/>
</dbReference>
<protein>
    <submittedName>
        <fullName evidence="4">Glutathione S-transferase domain-containing protein</fullName>
    </submittedName>
</protein>
<dbReference type="InterPro" id="IPR010987">
    <property type="entry name" value="Glutathione-S-Trfase_C-like"/>
</dbReference>
<dbReference type="InterPro" id="IPR004046">
    <property type="entry name" value="GST_C"/>
</dbReference>
<dbReference type="PANTHER" id="PTHR44051:SF8">
    <property type="entry name" value="GLUTATHIONE S-TRANSFERASE GSTA"/>
    <property type="match status" value="1"/>
</dbReference>
<dbReference type="SUPFAM" id="SSF47616">
    <property type="entry name" value="GST C-terminal domain-like"/>
    <property type="match status" value="1"/>
</dbReference>
<dbReference type="InterPro" id="IPR040079">
    <property type="entry name" value="Glutathione_S-Trfase"/>
</dbReference>
<evidence type="ECO:0000313" key="4">
    <source>
        <dbReference type="EMBL" id="SAK77541.1"/>
    </source>
</evidence>
<organism evidence="4 5">
    <name type="scientific">Caballeronia pedi</name>
    <dbReference type="NCBI Taxonomy" id="1777141"/>
    <lineage>
        <taxon>Bacteria</taxon>
        <taxon>Pseudomonadati</taxon>
        <taxon>Pseudomonadota</taxon>
        <taxon>Betaproteobacteria</taxon>
        <taxon>Burkholderiales</taxon>
        <taxon>Burkholderiaceae</taxon>
        <taxon>Caballeronia</taxon>
    </lineage>
</organism>
<accession>A0A158C5H8</accession>
<keyword evidence="5" id="KW-1185">Reference proteome</keyword>
<dbReference type="SFLD" id="SFLDG01150">
    <property type="entry name" value="Main.1:_Beta-like"/>
    <property type="match status" value="1"/>
</dbReference>
<reference evidence="4" key="1">
    <citation type="submission" date="2016-01" db="EMBL/GenBank/DDBJ databases">
        <authorList>
            <person name="Peeters C."/>
        </authorList>
    </citation>
    <scope>NUCLEOTIDE SEQUENCE [LARGE SCALE GENOMIC DNA]</scope>
    <source>
        <strain evidence="4">LMG 29323</strain>
    </source>
</reference>
<evidence type="ECO:0000313" key="5">
    <source>
        <dbReference type="Proteomes" id="UP000054911"/>
    </source>
</evidence>
<dbReference type="Proteomes" id="UP000054911">
    <property type="component" value="Unassembled WGS sequence"/>
</dbReference>
<dbReference type="PANTHER" id="PTHR44051">
    <property type="entry name" value="GLUTATHIONE S-TRANSFERASE-RELATED"/>
    <property type="match status" value="1"/>
</dbReference>
<sequence>MKLYYSPGACSLADHIAMHEAGMNFDRVKVDFKTRLTQDGKPFDDINPKGYVPVVEFDDGKRLTENIAILSWVAQKSPSLAPSGDDGNLRLLETLAFISTEIHKQFGRVFRPSSDAEASAAREKIGQRFALIAKMMRGDYLFGDKMSVADAYLFTMLTWARKMGVDMPAELQAFYARMRERPAVKLAFEHEGLE</sequence>
<comment type="caution">
    <text evidence="4">The sequence shown here is derived from an EMBL/GenBank/DDBJ whole genome shotgun (WGS) entry which is preliminary data.</text>
</comment>
<evidence type="ECO:0000259" key="3">
    <source>
        <dbReference type="PROSITE" id="PS50405"/>
    </source>
</evidence>
<dbReference type="SFLD" id="SFLDG00358">
    <property type="entry name" value="Main_(cytGST)"/>
    <property type="match status" value="1"/>
</dbReference>
<dbReference type="Gene3D" id="1.20.1050.10">
    <property type="match status" value="1"/>
</dbReference>
<dbReference type="PROSITE" id="PS50405">
    <property type="entry name" value="GST_CTER"/>
    <property type="match status" value="1"/>
</dbReference>